<comment type="caution">
    <text evidence="2">The sequence shown here is derived from an EMBL/GenBank/DDBJ whole genome shotgun (WGS) entry which is preliminary data.</text>
</comment>
<keyword evidence="1" id="KW-0812">Transmembrane</keyword>
<proteinExistence type="predicted"/>
<evidence type="ECO:0000256" key="1">
    <source>
        <dbReference type="SAM" id="Phobius"/>
    </source>
</evidence>
<feature type="transmembrane region" description="Helical" evidence="1">
    <location>
        <begin position="114"/>
        <end position="137"/>
    </location>
</feature>
<dbReference type="EMBL" id="BAABAT010000136">
    <property type="protein sequence ID" value="GAA4264298.1"/>
    <property type="molecule type" value="Genomic_DNA"/>
</dbReference>
<dbReference type="Proteomes" id="UP001500620">
    <property type="component" value="Unassembled WGS sequence"/>
</dbReference>
<dbReference type="RefSeq" id="WP_345144877.1">
    <property type="nucleotide sequence ID" value="NZ_BAABAT010000136.1"/>
</dbReference>
<organism evidence="2 3">
    <name type="scientific">Dactylosporangium darangshiense</name>
    <dbReference type="NCBI Taxonomy" id="579108"/>
    <lineage>
        <taxon>Bacteria</taxon>
        <taxon>Bacillati</taxon>
        <taxon>Actinomycetota</taxon>
        <taxon>Actinomycetes</taxon>
        <taxon>Micromonosporales</taxon>
        <taxon>Micromonosporaceae</taxon>
        <taxon>Dactylosporangium</taxon>
    </lineage>
</organism>
<accession>A0ABP8DWW2</accession>
<feature type="transmembrane region" description="Helical" evidence="1">
    <location>
        <begin position="51"/>
        <end position="71"/>
    </location>
</feature>
<reference evidence="3" key="1">
    <citation type="journal article" date="2019" name="Int. J. Syst. Evol. Microbiol.">
        <title>The Global Catalogue of Microorganisms (GCM) 10K type strain sequencing project: providing services to taxonomists for standard genome sequencing and annotation.</title>
        <authorList>
            <consortium name="The Broad Institute Genomics Platform"/>
            <consortium name="The Broad Institute Genome Sequencing Center for Infectious Disease"/>
            <person name="Wu L."/>
            <person name="Ma J."/>
        </authorList>
    </citation>
    <scope>NUCLEOTIDE SEQUENCE [LARGE SCALE GENOMIC DNA]</scope>
    <source>
        <strain evidence="3">JCM 17441</strain>
    </source>
</reference>
<protein>
    <recommendedName>
        <fullName evidence="4">Integral membrane protein</fullName>
    </recommendedName>
</protein>
<keyword evidence="3" id="KW-1185">Reference proteome</keyword>
<gene>
    <name evidence="2" type="ORF">GCM10022255_116640</name>
</gene>
<feature type="transmembrane region" description="Helical" evidence="1">
    <location>
        <begin position="7"/>
        <end position="25"/>
    </location>
</feature>
<keyword evidence="1" id="KW-1133">Transmembrane helix</keyword>
<evidence type="ECO:0008006" key="4">
    <source>
        <dbReference type="Google" id="ProtNLM"/>
    </source>
</evidence>
<evidence type="ECO:0000313" key="2">
    <source>
        <dbReference type="EMBL" id="GAA4264298.1"/>
    </source>
</evidence>
<name>A0ABP8DWW2_9ACTN</name>
<sequence>MRGSVRDALSVVVGLAGIVALWFGLDRMLDTGSCSSGGPYISTRTCPDDTIWWTLLLIGGLLAWVGGLAISRQGLAEPGTGQLLWAVGFAGLGIALLLKAAFQDSVPPDARLGAYIIGGVFIPMGLGVGVSGLVKFLRDPQRR</sequence>
<evidence type="ECO:0000313" key="3">
    <source>
        <dbReference type="Proteomes" id="UP001500620"/>
    </source>
</evidence>
<keyword evidence="1" id="KW-0472">Membrane</keyword>
<feature type="transmembrane region" description="Helical" evidence="1">
    <location>
        <begin position="83"/>
        <end position="102"/>
    </location>
</feature>